<feature type="domain" description="Helicase ATP-binding" evidence="14">
    <location>
        <begin position="13"/>
        <end position="298"/>
    </location>
</feature>
<evidence type="ECO:0000256" key="7">
    <source>
        <dbReference type="ARBA" id="ARBA00022840"/>
    </source>
</evidence>
<dbReference type="InterPro" id="IPR027417">
    <property type="entry name" value="P-loop_NTPase"/>
</dbReference>
<keyword evidence="11" id="KW-0234">DNA repair</keyword>
<evidence type="ECO:0000256" key="5">
    <source>
        <dbReference type="ARBA" id="ARBA00022801"/>
    </source>
</evidence>
<dbReference type="InterPro" id="IPR014013">
    <property type="entry name" value="Helic_SF1/SF2_ATP-bd_DinG/Rad3"/>
</dbReference>
<dbReference type="PROSITE" id="PS51193">
    <property type="entry name" value="HELICASE_ATP_BIND_2"/>
    <property type="match status" value="1"/>
</dbReference>
<name>A0A517M2W9_9BACT</name>
<keyword evidence="12" id="KW-0413">Isomerase</keyword>
<evidence type="ECO:0000313" key="15">
    <source>
        <dbReference type="EMBL" id="QDS89214.1"/>
    </source>
</evidence>
<keyword evidence="7" id="KW-0067">ATP-binding</keyword>
<dbReference type="RefSeq" id="WP_145346793.1">
    <property type="nucleotide sequence ID" value="NZ_CP036261.1"/>
</dbReference>
<gene>
    <name evidence="15" type="primary">dinG</name>
    <name evidence="15" type="ORF">EC9_34110</name>
</gene>
<evidence type="ECO:0000256" key="10">
    <source>
        <dbReference type="ARBA" id="ARBA00023125"/>
    </source>
</evidence>
<dbReference type="GO" id="GO:0003677">
    <property type="term" value="F:DNA binding"/>
    <property type="evidence" value="ECO:0007669"/>
    <property type="project" value="UniProtKB-KW"/>
</dbReference>
<evidence type="ECO:0000256" key="11">
    <source>
        <dbReference type="ARBA" id="ARBA00023204"/>
    </source>
</evidence>
<keyword evidence="4" id="KW-0227">DNA damage</keyword>
<evidence type="ECO:0000256" key="1">
    <source>
        <dbReference type="ARBA" id="ARBA00022485"/>
    </source>
</evidence>
<dbReference type="Proteomes" id="UP000319557">
    <property type="component" value="Chromosome"/>
</dbReference>
<keyword evidence="9" id="KW-0411">Iron-sulfur</keyword>
<dbReference type="InterPro" id="IPR045028">
    <property type="entry name" value="DinG/Rad3-like"/>
</dbReference>
<evidence type="ECO:0000256" key="8">
    <source>
        <dbReference type="ARBA" id="ARBA00023004"/>
    </source>
</evidence>
<dbReference type="GO" id="GO:0016818">
    <property type="term" value="F:hydrolase activity, acting on acid anhydrides, in phosphorus-containing anhydrides"/>
    <property type="evidence" value="ECO:0007669"/>
    <property type="project" value="InterPro"/>
</dbReference>
<dbReference type="PANTHER" id="PTHR11472">
    <property type="entry name" value="DNA REPAIR DEAD HELICASE RAD3/XP-D SUBFAMILY MEMBER"/>
    <property type="match status" value="1"/>
</dbReference>
<dbReference type="SMART" id="SM00487">
    <property type="entry name" value="DEXDc"/>
    <property type="match status" value="1"/>
</dbReference>
<keyword evidence="6 15" id="KW-0347">Helicase</keyword>
<evidence type="ECO:0000256" key="6">
    <source>
        <dbReference type="ARBA" id="ARBA00022806"/>
    </source>
</evidence>
<dbReference type="InterPro" id="IPR014001">
    <property type="entry name" value="Helicase_ATP-bd"/>
</dbReference>
<dbReference type="Pfam" id="PF06733">
    <property type="entry name" value="DEAD_2"/>
    <property type="match status" value="1"/>
</dbReference>
<dbReference type="KEGG" id="ruv:EC9_34110"/>
<evidence type="ECO:0000256" key="2">
    <source>
        <dbReference type="ARBA" id="ARBA00022723"/>
    </source>
</evidence>
<dbReference type="SMART" id="SM00488">
    <property type="entry name" value="DEXDc2"/>
    <property type="match status" value="1"/>
</dbReference>
<dbReference type="AlphaFoldDB" id="A0A517M2W9"/>
<dbReference type="EMBL" id="CP036261">
    <property type="protein sequence ID" value="QDS89214.1"/>
    <property type="molecule type" value="Genomic_DNA"/>
</dbReference>
<keyword evidence="8" id="KW-0408">Iron</keyword>
<organism evidence="15 16">
    <name type="scientific">Rosistilla ulvae</name>
    <dbReference type="NCBI Taxonomy" id="1930277"/>
    <lineage>
        <taxon>Bacteria</taxon>
        <taxon>Pseudomonadati</taxon>
        <taxon>Planctomycetota</taxon>
        <taxon>Planctomycetia</taxon>
        <taxon>Pirellulales</taxon>
        <taxon>Pirellulaceae</taxon>
        <taxon>Rosistilla</taxon>
    </lineage>
</organism>
<dbReference type="InterPro" id="IPR006555">
    <property type="entry name" value="ATP-dep_Helicase_C"/>
</dbReference>
<keyword evidence="1" id="KW-0004">4Fe-4S</keyword>
<dbReference type="SUPFAM" id="SSF52540">
    <property type="entry name" value="P-loop containing nucleoside triphosphate hydrolases"/>
    <property type="match status" value="1"/>
</dbReference>
<evidence type="ECO:0000256" key="13">
    <source>
        <dbReference type="ARBA" id="ARBA00038058"/>
    </source>
</evidence>
<evidence type="ECO:0000256" key="12">
    <source>
        <dbReference type="ARBA" id="ARBA00023235"/>
    </source>
</evidence>
<evidence type="ECO:0000256" key="9">
    <source>
        <dbReference type="ARBA" id="ARBA00023014"/>
    </source>
</evidence>
<proteinExistence type="inferred from homology"/>
<dbReference type="FunFam" id="3.40.50.300:FF:000437">
    <property type="entry name" value="ATP-dependent DNA helicase DinG"/>
    <property type="match status" value="1"/>
</dbReference>
<keyword evidence="3" id="KW-0547">Nucleotide-binding</keyword>
<dbReference type="OrthoDB" id="9803913at2"/>
<accession>A0A517M2W9</accession>
<evidence type="ECO:0000256" key="4">
    <source>
        <dbReference type="ARBA" id="ARBA00022763"/>
    </source>
</evidence>
<dbReference type="GO" id="GO:0003678">
    <property type="term" value="F:DNA helicase activity"/>
    <property type="evidence" value="ECO:0007669"/>
    <property type="project" value="UniProtKB-EC"/>
</dbReference>
<keyword evidence="2" id="KW-0479">Metal-binding</keyword>
<dbReference type="SMART" id="SM00491">
    <property type="entry name" value="HELICc2"/>
    <property type="match status" value="1"/>
</dbReference>
<keyword evidence="10" id="KW-0238">DNA-binding</keyword>
<dbReference type="InterPro" id="IPR010614">
    <property type="entry name" value="RAD3-like_helicase_DEAD"/>
</dbReference>
<dbReference type="PANTHER" id="PTHR11472:SF34">
    <property type="entry name" value="REGULATOR OF TELOMERE ELONGATION HELICASE 1"/>
    <property type="match status" value="1"/>
</dbReference>
<keyword evidence="5 15" id="KW-0378">Hydrolase</keyword>
<evidence type="ECO:0000313" key="16">
    <source>
        <dbReference type="Proteomes" id="UP000319557"/>
    </source>
</evidence>
<dbReference type="GO" id="GO:0006281">
    <property type="term" value="P:DNA repair"/>
    <property type="evidence" value="ECO:0007669"/>
    <property type="project" value="UniProtKB-KW"/>
</dbReference>
<sequence length="673" mass="75482">MLDAASILGPDGRIAKRLTQYEHRPQQLRMADAVADAIEQGHHLVAEAGTGTGKSYAYLVPAILFATGDQREEEAEDSAGDPPRPRRVVISTHTISLQEQLIMKDLPLLNSVIPREFSSVLVKGRSNYVSLRRLKLAQTKAAGMFERDTQHVQLRQITEWAKETTDGSRSTVPTRIEAGVWDEVASDSGNCMGRKCETHDKCFYYAARRRMQNAQILVVNHALFFSDLALRQQDISLLPDYDAVILDECHTIEAVAGDHLGIRVSNGQIDYILNKLYNPRTQKGLLIAHDLQRLQQDVDRCHFAADEYFAGLLDWWDEDPRRNGRVRRPNLTPNVVSDPLAALAKQLKRYGDGMDNESVRKDFMSAHDRLTVLAESLKSWNEQLLDGYVYWVERTRSHRGFDRVNLAATPIDVGEALREMLFQKTRSVVMTSATLAVGSEANFDFYRSRVGLTGGESLRVGSPFNYRDQATLIVVDGLPDPSSQREAFERALPEQVKRYILETDGHAFVLFTSYGLLKKVAAALTPWLVQQGMSLFTQGGDQSRTQILDAFRSNPRSVLFGTDSFWQGVDVPGDALQNVIITKLPFSVPDHPLLEARLEAIRAAGGNPFVDYQLPEAVIKLRQGFGRLIRTATDTGMVVILDPRVQTKPYGRIFLESLPDCHRVVHSVRARQS</sequence>
<dbReference type="GO" id="GO:0005524">
    <property type="term" value="F:ATP binding"/>
    <property type="evidence" value="ECO:0007669"/>
    <property type="project" value="UniProtKB-KW"/>
</dbReference>
<dbReference type="Pfam" id="PF13307">
    <property type="entry name" value="Helicase_C_2"/>
    <property type="match status" value="1"/>
</dbReference>
<keyword evidence="16" id="KW-1185">Reference proteome</keyword>
<dbReference type="Gene3D" id="3.40.50.300">
    <property type="entry name" value="P-loop containing nucleotide triphosphate hydrolases"/>
    <property type="match status" value="2"/>
</dbReference>
<evidence type="ECO:0000259" key="14">
    <source>
        <dbReference type="PROSITE" id="PS51193"/>
    </source>
</evidence>
<reference evidence="15 16" key="1">
    <citation type="submission" date="2019-02" db="EMBL/GenBank/DDBJ databases">
        <title>Deep-cultivation of Planctomycetes and their phenomic and genomic characterization uncovers novel biology.</title>
        <authorList>
            <person name="Wiegand S."/>
            <person name="Jogler M."/>
            <person name="Boedeker C."/>
            <person name="Pinto D."/>
            <person name="Vollmers J."/>
            <person name="Rivas-Marin E."/>
            <person name="Kohn T."/>
            <person name="Peeters S.H."/>
            <person name="Heuer A."/>
            <person name="Rast P."/>
            <person name="Oberbeckmann S."/>
            <person name="Bunk B."/>
            <person name="Jeske O."/>
            <person name="Meyerdierks A."/>
            <person name="Storesund J.E."/>
            <person name="Kallscheuer N."/>
            <person name="Luecker S."/>
            <person name="Lage O.M."/>
            <person name="Pohl T."/>
            <person name="Merkel B.J."/>
            <person name="Hornburger P."/>
            <person name="Mueller R.-W."/>
            <person name="Bruemmer F."/>
            <person name="Labrenz M."/>
            <person name="Spormann A.M."/>
            <person name="Op den Camp H."/>
            <person name="Overmann J."/>
            <person name="Amann R."/>
            <person name="Jetten M.S.M."/>
            <person name="Mascher T."/>
            <person name="Medema M.H."/>
            <person name="Devos D.P."/>
            <person name="Kaster A.-K."/>
            <person name="Ovreas L."/>
            <person name="Rohde M."/>
            <person name="Galperin M.Y."/>
            <person name="Jogler C."/>
        </authorList>
    </citation>
    <scope>NUCLEOTIDE SEQUENCE [LARGE SCALE GENOMIC DNA]</scope>
    <source>
        <strain evidence="15 16">EC9</strain>
    </source>
</reference>
<dbReference type="EC" id="3.6.4.12" evidence="15"/>
<dbReference type="InterPro" id="IPR006554">
    <property type="entry name" value="Helicase-like_DEXD_c2"/>
</dbReference>
<comment type="similarity">
    <text evidence="13">Belongs to the helicase family. DinG subfamily.</text>
</comment>
<dbReference type="GO" id="GO:0046872">
    <property type="term" value="F:metal ion binding"/>
    <property type="evidence" value="ECO:0007669"/>
    <property type="project" value="UniProtKB-KW"/>
</dbReference>
<dbReference type="GO" id="GO:0051539">
    <property type="term" value="F:4 iron, 4 sulfur cluster binding"/>
    <property type="evidence" value="ECO:0007669"/>
    <property type="project" value="UniProtKB-KW"/>
</dbReference>
<evidence type="ECO:0000256" key="3">
    <source>
        <dbReference type="ARBA" id="ARBA00022741"/>
    </source>
</evidence>
<protein>
    <submittedName>
        <fullName evidence="15">Putative ATP-dependent helicase DinG</fullName>
        <ecNumber evidence="15">3.6.4.12</ecNumber>
    </submittedName>
</protein>